<keyword evidence="1" id="KW-0472">Membrane</keyword>
<keyword evidence="1" id="KW-0812">Transmembrane</keyword>
<organism evidence="2 3">
    <name type="scientific">Wickerhamomyces pijperi</name>
    <name type="common">Yeast</name>
    <name type="synonym">Pichia pijperi</name>
    <dbReference type="NCBI Taxonomy" id="599730"/>
    <lineage>
        <taxon>Eukaryota</taxon>
        <taxon>Fungi</taxon>
        <taxon>Dikarya</taxon>
        <taxon>Ascomycota</taxon>
        <taxon>Saccharomycotina</taxon>
        <taxon>Saccharomycetes</taxon>
        <taxon>Phaffomycetales</taxon>
        <taxon>Wickerhamomycetaceae</taxon>
        <taxon>Wickerhamomyces</taxon>
    </lineage>
</organism>
<reference evidence="2" key="1">
    <citation type="journal article" date="2021" name="Open Biol.">
        <title>Shared evolutionary footprints suggest mitochondrial oxidative damage underlies multiple complex I losses in fungi.</title>
        <authorList>
            <person name="Schikora-Tamarit M.A."/>
            <person name="Marcet-Houben M."/>
            <person name="Nosek J."/>
            <person name="Gabaldon T."/>
        </authorList>
    </citation>
    <scope>NUCLEOTIDE SEQUENCE</scope>
    <source>
        <strain evidence="2">CBS2887</strain>
    </source>
</reference>
<dbReference type="EMBL" id="JAEUBG010001492">
    <property type="protein sequence ID" value="KAH3686251.1"/>
    <property type="molecule type" value="Genomic_DNA"/>
</dbReference>
<name>A0A9P8TPC1_WICPI</name>
<evidence type="ECO:0000313" key="2">
    <source>
        <dbReference type="EMBL" id="KAH3686251.1"/>
    </source>
</evidence>
<sequence length="115" mass="12421">MLNNWLIQDFATYEDESGVALLVLWDLASDGFTISVEESSISTGVYANSWTDLTPYDSPEMTLTVVLSCGFTIGISSFFKSLYLGSQSFKAFGKSTHNCIPTTGVFCASSTGISE</sequence>
<proteinExistence type="predicted"/>
<gene>
    <name evidence="2" type="ORF">WICPIJ_002748</name>
</gene>
<comment type="caution">
    <text evidence="2">The sequence shown here is derived from an EMBL/GenBank/DDBJ whole genome shotgun (WGS) entry which is preliminary data.</text>
</comment>
<evidence type="ECO:0000313" key="3">
    <source>
        <dbReference type="Proteomes" id="UP000774326"/>
    </source>
</evidence>
<evidence type="ECO:0000256" key="1">
    <source>
        <dbReference type="SAM" id="Phobius"/>
    </source>
</evidence>
<feature type="transmembrane region" description="Helical" evidence="1">
    <location>
        <begin position="61"/>
        <end position="84"/>
    </location>
</feature>
<keyword evidence="1" id="KW-1133">Transmembrane helix</keyword>
<dbReference type="Proteomes" id="UP000774326">
    <property type="component" value="Unassembled WGS sequence"/>
</dbReference>
<keyword evidence="3" id="KW-1185">Reference proteome</keyword>
<reference evidence="2" key="2">
    <citation type="submission" date="2021-01" db="EMBL/GenBank/DDBJ databases">
        <authorList>
            <person name="Schikora-Tamarit M.A."/>
        </authorList>
    </citation>
    <scope>NUCLEOTIDE SEQUENCE</scope>
    <source>
        <strain evidence="2">CBS2887</strain>
    </source>
</reference>
<dbReference type="AlphaFoldDB" id="A0A9P8TPC1"/>
<protein>
    <submittedName>
        <fullName evidence="2">Uncharacterized protein</fullName>
    </submittedName>
</protein>
<accession>A0A9P8TPC1</accession>